<accession>A0ABS9I5V1</accession>
<dbReference type="Proteomes" id="UP001162905">
    <property type="component" value="Unassembled WGS sequence"/>
</dbReference>
<dbReference type="PROSITE" id="PS50931">
    <property type="entry name" value="HTH_LYSR"/>
    <property type="match status" value="1"/>
</dbReference>
<dbReference type="Pfam" id="PF03466">
    <property type="entry name" value="LysR_substrate"/>
    <property type="match status" value="1"/>
</dbReference>
<feature type="domain" description="HTH lysR-type" evidence="5">
    <location>
        <begin position="2"/>
        <end position="59"/>
    </location>
</feature>
<dbReference type="Gene3D" id="3.40.190.290">
    <property type="match status" value="1"/>
</dbReference>
<dbReference type="PANTHER" id="PTHR30537">
    <property type="entry name" value="HTH-TYPE TRANSCRIPTIONAL REGULATOR"/>
    <property type="match status" value="1"/>
</dbReference>
<keyword evidence="2" id="KW-0805">Transcription regulation</keyword>
<keyword evidence="4" id="KW-0804">Transcription</keyword>
<evidence type="ECO:0000259" key="5">
    <source>
        <dbReference type="PROSITE" id="PS50931"/>
    </source>
</evidence>
<evidence type="ECO:0000256" key="4">
    <source>
        <dbReference type="ARBA" id="ARBA00023163"/>
    </source>
</evidence>
<protein>
    <submittedName>
        <fullName evidence="6">LysR family transcriptional regulator</fullName>
    </submittedName>
</protein>
<evidence type="ECO:0000256" key="1">
    <source>
        <dbReference type="ARBA" id="ARBA00009437"/>
    </source>
</evidence>
<dbReference type="CDD" id="cd08422">
    <property type="entry name" value="PBP2_CrgA_like"/>
    <property type="match status" value="1"/>
</dbReference>
<comment type="caution">
    <text evidence="6">The sequence shown here is derived from an EMBL/GenBank/DDBJ whole genome shotgun (WGS) entry which is preliminary data.</text>
</comment>
<organism evidence="6 7">
    <name type="scientific">Pseudomonas petrae</name>
    <dbReference type="NCBI Taxonomy" id="2912190"/>
    <lineage>
        <taxon>Bacteria</taxon>
        <taxon>Pseudomonadati</taxon>
        <taxon>Pseudomonadota</taxon>
        <taxon>Gammaproteobacteria</taxon>
        <taxon>Pseudomonadales</taxon>
        <taxon>Pseudomonadaceae</taxon>
        <taxon>Pseudomonas</taxon>
    </lineage>
</organism>
<dbReference type="RefSeq" id="WP_237252550.1">
    <property type="nucleotide sequence ID" value="NZ_JAKJXH010000012.1"/>
</dbReference>
<reference evidence="6" key="1">
    <citation type="submission" date="2022-01" db="EMBL/GenBank/DDBJ databases">
        <title>Pseudomonas sp. nov. isolated from Antarctic regolith.</title>
        <authorList>
            <person name="Novakova D."/>
            <person name="Sedlar K."/>
        </authorList>
    </citation>
    <scope>NUCLEOTIDE SEQUENCE</scope>
    <source>
        <strain evidence="6">P2647</strain>
    </source>
</reference>
<dbReference type="SUPFAM" id="SSF46785">
    <property type="entry name" value="Winged helix' DNA-binding domain"/>
    <property type="match status" value="1"/>
</dbReference>
<evidence type="ECO:0000313" key="7">
    <source>
        <dbReference type="Proteomes" id="UP001162905"/>
    </source>
</evidence>
<dbReference type="InterPro" id="IPR058163">
    <property type="entry name" value="LysR-type_TF_proteobact-type"/>
</dbReference>
<evidence type="ECO:0000256" key="3">
    <source>
        <dbReference type="ARBA" id="ARBA00023125"/>
    </source>
</evidence>
<comment type="similarity">
    <text evidence="1">Belongs to the LysR transcriptional regulatory family.</text>
</comment>
<keyword evidence="7" id="KW-1185">Reference proteome</keyword>
<evidence type="ECO:0000313" key="6">
    <source>
        <dbReference type="EMBL" id="MCF7543163.1"/>
    </source>
</evidence>
<dbReference type="SUPFAM" id="SSF53850">
    <property type="entry name" value="Periplasmic binding protein-like II"/>
    <property type="match status" value="1"/>
</dbReference>
<proteinExistence type="inferred from homology"/>
<name>A0ABS9I5V1_9PSED</name>
<dbReference type="InterPro" id="IPR036388">
    <property type="entry name" value="WH-like_DNA-bd_sf"/>
</dbReference>
<dbReference type="Gene3D" id="1.10.10.10">
    <property type="entry name" value="Winged helix-like DNA-binding domain superfamily/Winged helix DNA-binding domain"/>
    <property type="match status" value="1"/>
</dbReference>
<dbReference type="InterPro" id="IPR000847">
    <property type="entry name" value="LysR_HTH_N"/>
</dbReference>
<dbReference type="Pfam" id="PF00126">
    <property type="entry name" value="HTH_1"/>
    <property type="match status" value="1"/>
</dbReference>
<dbReference type="PANTHER" id="PTHR30537:SF21">
    <property type="entry name" value="HTH-TYPE TRANSCRIPTIONAL REGULATOR SINR-RELATED"/>
    <property type="match status" value="1"/>
</dbReference>
<dbReference type="EMBL" id="JAKJXH010000012">
    <property type="protein sequence ID" value="MCF7543163.1"/>
    <property type="molecule type" value="Genomic_DNA"/>
</dbReference>
<sequence length="310" mass="34798">MIRIDDLAIFVRVASLDSFSAVGREMNLLPSQISAAIKRLERELDIRLFARSTRSLRLTLEGENYLPHARGVLDSLHAGKACLHQSDTDLRGTLQIASSSDLGRNILLPWLIEFRQQNPGLNIRLSLSDHISDIYREPIDVAIRYGMIPNADFVSLPLAPHNCRVIAAAPSYLDKQGRPTSLEALKNHQCLRYHLNGKLYDRWVFPAADGSSTYISVSGPVVSDDADVIRRCAIAGEGIIYKSWLDICQDIQSGHLEVLLSEQRGELFPLHFICPHRKQFSPAIRGLYTYLQLRCRSLLSDVANQPVPMM</sequence>
<dbReference type="InterPro" id="IPR005119">
    <property type="entry name" value="LysR_subst-bd"/>
</dbReference>
<dbReference type="InterPro" id="IPR036390">
    <property type="entry name" value="WH_DNA-bd_sf"/>
</dbReference>
<gene>
    <name evidence="6" type="ORF">L4G47_13125</name>
</gene>
<keyword evidence="3" id="KW-0238">DNA-binding</keyword>
<evidence type="ECO:0000256" key="2">
    <source>
        <dbReference type="ARBA" id="ARBA00023015"/>
    </source>
</evidence>